<dbReference type="RefSeq" id="WP_274689619.1">
    <property type="nucleotide sequence ID" value="NZ_JAPMOU010000018.1"/>
</dbReference>
<comment type="similarity">
    <text evidence="4">Belongs to the BamE family.</text>
</comment>
<dbReference type="InterPro" id="IPR007450">
    <property type="entry name" value="BamE_dom"/>
</dbReference>
<dbReference type="InterPro" id="IPR026592">
    <property type="entry name" value="BamE"/>
</dbReference>
<feature type="domain" description="Outer membrane protein assembly factor BamE" evidence="7">
    <location>
        <begin position="44"/>
        <end position="111"/>
    </location>
</feature>
<keyword evidence="3 4" id="KW-0998">Cell outer membrane</keyword>
<organism evidence="8 9">
    <name type="scientific">Spartinivicinus poritis</name>
    <dbReference type="NCBI Taxonomy" id="2994640"/>
    <lineage>
        <taxon>Bacteria</taxon>
        <taxon>Pseudomonadati</taxon>
        <taxon>Pseudomonadota</taxon>
        <taxon>Gammaproteobacteria</taxon>
        <taxon>Oceanospirillales</taxon>
        <taxon>Zooshikellaceae</taxon>
        <taxon>Spartinivicinus</taxon>
    </lineage>
</organism>
<dbReference type="PANTHER" id="PTHR37482">
    <property type="entry name" value="OUTER MEMBRANE PROTEIN ASSEMBLY FACTOR BAME"/>
    <property type="match status" value="1"/>
</dbReference>
<dbReference type="InterPro" id="IPR037873">
    <property type="entry name" value="BamE-like"/>
</dbReference>
<evidence type="ECO:0000256" key="5">
    <source>
        <dbReference type="SAM" id="MobiDB-lite"/>
    </source>
</evidence>
<sequence>MQKTIMRLITLLSLTFLSACSLFSDSQHQTISFPGVHKIDIQQGNVVTQEMINQLRPGMTKRQVRYIMGTPLLVDTFQQDRWDYIYSYQPGGKSRVQETLSLYFSSEGKLSHFTGDFRPEPPPAIEQPQISAESTEESTVTPIEEGVIKDIIE</sequence>
<comment type="function">
    <text evidence="4">Part of the outer membrane protein assembly complex, which is involved in assembly and insertion of beta-barrel proteins into the outer membrane.</text>
</comment>
<evidence type="ECO:0000313" key="8">
    <source>
        <dbReference type="EMBL" id="MDE1463279.1"/>
    </source>
</evidence>
<evidence type="ECO:0000256" key="3">
    <source>
        <dbReference type="ARBA" id="ARBA00023237"/>
    </source>
</evidence>
<proteinExistence type="inferred from homology"/>
<evidence type="ECO:0000256" key="1">
    <source>
        <dbReference type="ARBA" id="ARBA00022729"/>
    </source>
</evidence>
<feature type="region of interest" description="Disordered" evidence="5">
    <location>
        <begin position="119"/>
        <end position="141"/>
    </location>
</feature>
<dbReference type="PANTHER" id="PTHR37482:SF1">
    <property type="entry name" value="OUTER MEMBRANE PROTEIN ASSEMBLY FACTOR BAME"/>
    <property type="match status" value="1"/>
</dbReference>
<evidence type="ECO:0000313" key="9">
    <source>
        <dbReference type="Proteomes" id="UP001528823"/>
    </source>
</evidence>
<feature type="chain" id="PRO_5046822646" description="Outer membrane protein assembly factor BamE" evidence="6">
    <location>
        <begin position="25"/>
        <end position="153"/>
    </location>
</feature>
<dbReference type="PROSITE" id="PS51257">
    <property type="entry name" value="PROKAR_LIPOPROTEIN"/>
    <property type="match status" value="1"/>
</dbReference>
<keyword evidence="1 4" id="KW-0732">Signal</keyword>
<name>A0ABT5UA74_9GAMM</name>
<keyword evidence="4" id="KW-0449">Lipoprotein</keyword>
<reference evidence="8 9" key="1">
    <citation type="submission" date="2022-11" db="EMBL/GenBank/DDBJ databases">
        <title>Spartinivicinus poritis sp. nov., isolated from scleractinian coral Porites lutea.</title>
        <authorList>
            <person name="Zhang G."/>
            <person name="Cai L."/>
            <person name="Wei Q."/>
        </authorList>
    </citation>
    <scope>NUCLEOTIDE SEQUENCE [LARGE SCALE GENOMIC DNA]</scope>
    <source>
        <strain evidence="8 9">A2-2</strain>
    </source>
</reference>
<keyword evidence="4" id="KW-0564">Palmitate</keyword>
<comment type="subunit">
    <text evidence="4">Part of the Bam complex.</text>
</comment>
<accession>A0ABT5UA74</accession>
<dbReference type="Proteomes" id="UP001528823">
    <property type="component" value="Unassembled WGS sequence"/>
</dbReference>
<keyword evidence="9" id="KW-1185">Reference proteome</keyword>
<dbReference type="HAMAP" id="MF_00925">
    <property type="entry name" value="OM_assembly_BamE"/>
    <property type="match status" value="1"/>
</dbReference>
<comment type="caution">
    <text evidence="8">The sequence shown here is derived from an EMBL/GenBank/DDBJ whole genome shotgun (WGS) entry which is preliminary data.</text>
</comment>
<keyword evidence="2 4" id="KW-0472">Membrane</keyword>
<gene>
    <name evidence="4" type="primary">bamE</name>
    <name evidence="8" type="ORF">ORQ98_15050</name>
</gene>
<feature type="signal peptide" evidence="6">
    <location>
        <begin position="1"/>
        <end position="24"/>
    </location>
</feature>
<evidence type="ECO:0000256" key="2">
    <source>
        <dbReference type="ARBA" id="ARBA00023136"/>
    </source>
</evidence>
<dbReference type="EMBL" id="JAPMOU010000018">
    <property type="protein sequence ID" value="MDE1463279.1"/>
    <property type="molecule type" value="Genomic_DNA"/>
</dbReference>
<evidence type="ECO:0000256" key="6">
    <source>
        <dbReference type="SAM" id="SignalP"/>
    </source>
</evidence>
<evidence type="ECO:0000259" key="7">
    <source>
        <dbReference type="Pfam" id="PF04355"/>
    </source>
</evidence>
<evidence type="ECO:0000256" key="4">
    <source>
        <dbReference type="HAMAP-Rule" id="MF_00925"/>
    </source>
</evidence>
<protein>
    <recommendedName>
        <fullName evidence="4">Outer membrane protein assembly factor BamE</fullName>
    </recommendedName>
</protein>
<dbReference type="Gene3D" id="3.30.1450.10">
    <property type="match status" value="1"/>
</dbReference>
<comment type="subcellular location">
    <subcellularLocation>
        <location evidence="4">Cell outer membrane</location>
        <topology evidence="4">Lipid-anchor</topology>
    </subcellularLocation>
</comment>
<dbReference type="Pfam" id="PF04355">
    <property type="entry name" value="BamE"/>
    <property type="match status" value="1"/>
</dbReference>